<protein>
    <submittedName>
        <fullName evidence="1">Uncharacterized protein</fullName>
    </submittedName>
</protein>
<keyword evidence="2" id="KW-1185">Reference proteome</keyword>
<evidence type="ECO:0000313" key="1">
    <source>
        <dbReference type="EMBL" id="KAI3405175.2"/>
    </source>
</evidence>
<gene>
    <name evidence="1" type="ORF">KGF56_002013</name>
</gene>
<sequence length="248" mass="28995">MQNDDAGLLTIEILDASLKGLLETDLLGEVVREGSKDNEHMLNQFDILKINESQQLVSVNRNKLLLLSMLLGEVVFQALEWVFAMEIEGDVDFQKYTTNKQQQQQQESLHIIKLIAKKEKRNIHALLAKLGYEWKDGKFSPLLKTDKKKQPSLGIIEEKEEEEEYHVDLDNWYCDCREFTQKLNDNSQLLCKSNLKVISFNEKSQNNLLWQILFKSPCNQFLPISICRHLLAIFIVIYNYKNYEKIIE</sequence>
<proteinExistence type="predicted"/>
<evidence type="ECO:0000313" key="2">
    <source>
        <dbReference type="Proteomes" id="UP001202479"/>
    </source>
</evidence>
<reference evidence="1" key="1">
    <citation type="journal article" date="2022" name="DNA Res.">
        <title>Genome analysis of five recently described species of the CUG-Ser clade uncovers Candida theae as a new hybrid lineage with pathogenic potential in the Candida parapsilosis species complex.</title>
        <authorList>
            <person name="Mixao V."/>
            <person name="Del Olmo V."/>
            <person name="Hegedusova E."/>
            <person name="Saus E."/>
            <person name="Pryszcz L."/>
            <person name="Cillingova A."/>
            <person name="Nosek J."/>
            <person name="Gabaldon T."/>
        </authorList>
    </citation>
    <scope>NUCLEOTIDE SEQUENCE</scope>
    <source>
        <strain evidence="1">CBS 10844</strain>
    </source>
</reference>
<name>A0AAI9SYY6_9ASCO</name>
<organism evidence="1 2">
    <name type="scientific">Candida oxycetoniae</name>
    <dbReference type="NCBI Taxonomy" id="497107"/>
    <lineage>
        <taxon>Eukaryota</taxon>
        <taxon>Fungi</taxon>
        <taxon>Dikarya</taxon>
        <taxon>Ascomycota</taxon>
        <taxon>Saccharomycotina</taxon>
        <taxon>Pichiomycetes</taxon>
        <taxon>Debaryomycetaceae</taxon>
        <taxon>Candida/Lodderomyces clade</taxon>
        <taxon>Candida</taxon>
    </lineage>
</organism>
<accession>A0AAI9SYY6</accession>
<dbReference type="AlphaFoldDB" id="A0AAI9SYY6"/>
<dbReference type="RefSeq" id="XP_049180920.1">
    <property type="nucleotide sequence ID" value="XM_049323196.1"/>
</dbReference>
<comment type="caution">
    <text evidence="1">The sequence shown here is derived from an EMBL/GenBank/DDBJ whole genome shotgun (WGS) entry which is preliminary data.</text>
</comment>
<dbReference type="EMBL" id="JAHUZD010000060">
    <property type="protein sequence ID" value="KAI3405175.2"/>
    <property type="molecule type" value="Genomic_DNA"/>
</dbReference>
<dbReference type="GeneID" id="73379630"/>
<dbReference type="Proteomes" id="UP001202479">
    <property type="component" value="Unassembled WGS sequence"/>
</dbReference>